<evidence type="ECO:0000313" key="1">
    <source>
        <dbReference type="EMBL" id="KAJ8678721.1"/>
    </source>
</evidence>
<accession>A0ACC2P6R4</accession>
<evidence type="ECO:0000313" key="2">
    <source>
        <dbReference type="Proteomes" id="UP001239111"/>
    </source>
</evidence>
<sequence length="435" mass="50421">MLKVHLLADKHVLDRVRGVASNLGQVNTISLEIIQQYQPLLRAYEKDDRLILLHAEEERGTKAGENYMSVVLRTKVTGKRGDGSPYAKSFMRKKLLENSKYATFARNNELFELEAYVYKNVLPLLGHFGPDCILAEPREIIMEDLRSRNFSIWPKREMQDFNHCVAAVQTLASLHASSLALKLKSPEEFYRLTSHLTENVFPPDDKSAIGHFFEQSVLFASASLDSIEAKTERVHRAINFLTSYKGRVAESMRKLLLPQYDDERFWVITHGDTWNNNMMFLHDSTGNVVRVKLIDFQVMRHSSAALDLTYFLYSSAREEVLKNDMDTLIRTYEEYFMHDLRKLDAPERDLEALAKPGWFKRELTRYGLFGFLGALMVLHAIFMDESSAVEYEKNTAQEDFNPEEQSMKEIPLMPEKTERILFVVDHFIQNFVEPK</sequence>
<dbReference type="EMBL" id="CM056742">
    <property type="protein sequence ID" value="KAJ8678721.1"/>
    <property type="molecule type" value="Genomic_DNA"/>
</dbReference>
<gene>
    <name evidence="1" type="ORF">QAD02_014508</name>
</gene>
<proteinExistence type="predicted"/>
<organism evidence="1 2">
    <name type="scientific">Eretmocerus hayati</name>
    <dbReference type="NCBI Taxonomy" id="131215"/>
    <lineage>
        <taxon>Eukaryota</taxon>
        <taxon>Metazoa</taxon>
        <taxon>Ecdysozoa</taxon>
        <taxon>Arthropoda</taxon>
        <taxon>Hexapoda</taxon>
        <taxon>Insecta</taxon>
        <taxon>Pterygota</taxon>
        <taxon>Neoptera</taxon>
        <taxon>Endopterygota</taxon>
        <taxon>Hymenoptera</taxon>
        <taxon>Apocrita</taxon>
        <taxon>Proctotrupomorpha</taxon>
        <taxon>Chalcidoidea</taxon>
        <taxon>Aphelinidae</taxon>
        <taxon>Aphelininae</taxon>
        <taxon>Eretmocerus</taxon>
    </lineage>
</organism>
<comment type="caution">
    <text evidence="1">The sequence shown here is derived from an EMBL/GenBank/DDBJ whole genome shotgun (WGS) entry which is preliminary data.</text>
</comment>
<reference evidence="1" key="1">
    <citation type="submission" date="2023-04" db="EMBL/GenBank/DDBJ databases">
        <title>A chromosome-level genome assembly of the parasitoid wasp Eretmocerus hayati.</title>
        <authorList>
            <person name="Zhong Y."/>
            <person name="Liu S."/>
            <person name="Liu Y."/>
        </authorList>
    </citation>
    <scope>NUCLEOTIDE SEQUENCE</scope>
    <source>
        <strain evidence="1">ZJU_SS_LIU_2023</strain>
    </source>
</reference>
<keyword evidence="2" id="KW-1185">Reference proteome</keyword>
<name>A0ACC2P6R4_9HYME</name>
<protein>
    <submittedName>
        <fullName evidence="1">Uncharacterized protein</fullName>
    </submittedName>
</protein>
<dbReference type="Proteomes" id="UP001239111">
    <property type="component" value="Chromosome 2"/>
</dbReference>